<dbReference type="GO" id="GO:0035251">
    <property type="term" value="F:UDP-glucosyltransferase activity"/>
    <property type="evidence" value="ECO:0007669"/>
    <property type="project" value="TreeGrafter"/>
</dbReference>
<accession>A0A0D9WIA2</accession>
<sequence length="121" mass="13045">MTQCGWNSVLEAVTAGVPVLTWPMVFEQFITERLVTEVLGIGARLWPEGAGIRSTKDEEKEVVPAKAVAEALLRFMEPGGAGEAARKVVEELAAKADAAVAEGGSSHRDLRRLIDDLMRAK</sequence>
<evidence type="ECO:0000313" key="3">
    <source>
        <dbReference type="Proteomes" id="UP000032180"/>
    </source>
</evidence>
<dbReference type="AlphaFoldDB" id="A0A0D9WIA2"/>
<dbReference type="HOGENOM" id="CLU_001724_1_2_1"/>
<reference evidence="2" key="3">
    <citation type="submission" date="2015-04" db="UniProtKB">
        <authorList>
            <consortium name="EnsemblPlants"/>
        </authorList>
    </citation>
    <scope>IDENTIFICATION</scope>
</reference>
<reference evidence="2 3" key="1">
    <citation type="submission" date="2012-08" db="EMBL/GenBank/DDBJ databases">
        <title>Oryza genome evolution.</title>
        <authorList>
            <person name="Wing R.A."/>
        </authorList>
    </citation>
    <scope>NUCLEOTIDE SEQUENCE</scope>
</reference>
<dbReference type="Gene3D" id="3.40.50.2000">
    <property type="entry name" value="Glycogen Phosphorylase B"/>
    <property type="match status" value="2"/>
</dbReference>
<dbReference type="PANTHER" id="PTHR48047">
    <property type="entry name" value="GLYCOSYLTRANSFERASE"/>
    <property type="match status" value="1"/>
</dbReference>
<name>A0A0D9WIA2_9ORYZ</name>
<evidence type="ECO:0000313" key="2">
    <source>
        <dbReference type="EnsemblPlants" id="LPERR05G17680.1"/>
    </source>
</evidence>
<proteinExistence type="inferred from homology"/>
<comment type="similarity">
    <text evidence="1">Belongs to the UDP-glycosyltransferase family.</text>
</comment>
<reference evidence="3" key="2">
    <citation type="submission" date="2013-12" db="EMBL/GenBank/DDBJ databases">
        <authorList>
            <person name="Yu Y."/>
            <person name="Lee S."/>
            <person name="de Baynast K."/>
            <person name="Wissotski M."/>
            <person name="Liu L."/>
            <person name="Talag J."/>
            <person name="Goicoechea J."/>
            <person name="Angelova A."/>
            <person name="Jetty R."/>
            <person name="Kudrna D."/>
            <person name="Golser W."/>
            <person name="Rivera L."/>
            <person name="Zhang J."/>
            <person name="Wing R."/>
        </authorList>
    </citation>
    <scope>NUCLEOTIDE SEQUENCE</scope>
</reference>
<keyword evidence="3" id="KW-1185">Reference proteome</keyword>
<dbReference type="PANTHER" id="PTHR48047:SF19">
    <property type="entry name" value="GLYCOSYLTRANSFERASE"/>
    <property type="match status" value="1"/>
</dbReference>
<evidence type="ECO:0000256" key="1">
    <source>
        <dbReference type="ARBA" id="ARBA00009995"/>
    </source>
</evidence>
<dbReference type="SUPFAM" id="SSF53756">
    <property type="entry name" value="UDP-Glycosyltransferase/glycogen phosphorylase"/>
    <property type="match status" value="1"/>
</dbReference>
<protein>
    <submittedName>
        <fullName evidence="2">Uncharacterized protein</fullName>
    </submittedName>
</protein>
<dbReference type="Proteomes" id="UP000032180">
    <property type="component" value="Chromosome 5"/>
</dbReference>
<dbReference type="EnsemblPlants" id="LPERR05G17680.1">
    <property type="protein sequence ID" value="LPERR05G17680.1"/>
    <property type="gene ID" value="LPERR05G17680"/>
</dbReference>
<organism evidence="2 3">
    <name type="scientific">Leersia perrieri</name>
    <dbReference type="NCBI Taxonomy" id="77586"/>
    <lineage>
        <taxon>Eukaryota</taxon>
        <taxon>Viridiplantae</taxon>
        <taxon>Streptophyta</taxon>
        <taxon>Embryophyta</taxon>
        <taxon>Tracheophyta</taxon>
        <taxon>Spermatophyta</taxon>
        <taxon>Magnoliopsida</taxon>
        <taxon>Liliopsida</taxon>
        <taxon>Poales</taxon>
        <taxon>Poaceae</taxon>
        <taxon>BOP clade</taxon>
        <taxon>Oryzoideae</taxon>
        <taxon>Oryzeae</taxon>
        <taxon>Oryzinae</taxon>
        <taxon>Leersia</taxon>
    </lineage>
</organism>
<dbReference type="eggNOG" id="KOG1192">
    <property type="taxonomic scope" value="Eukaryota"/>
</dbReference>
<dbReference type="Gramene" id="LPERR05G17680.1">
    <property type="protein sequence ID" value="LPERR05G17680.1"/>
    <property type="gene ID" value="LPERR05G17680"/>
</dbReference>
<dbReference type="STRING" id="77586.A0A0D9WIA2"/>